<evidence type="ECO:0000313" key="1">
    <source>
        <dbReference type="EMBL" id="CCB49153.1"/>
    </source>
</evidence>
<gene>
    <name evidence="1" type="ordered locus">VIT_06s0009g01550</name>
</gene>
<proteinExistence type="predicted"/>
<dbReference type="PaxDb" id="29760-VIT_06s0009g01550.t01"/>
<name>F6HA03_VITVI</name>
<reference evidence="2" key="1">
    <citation type="journal article" date="2007" name="Nature">
        <title>The grapevine genome sequence suggests ancestral hexaploidization in major angiosperm phyla.</title>
        <authorList>
            <consortium name="The French-Italian Public Consortium for Grapevine Genome Characterization."/>
            <person name="Jaillon O."/>
            <person name="Aury J.-M."/>
            <person name="Noel B."/>
            <person name="Policriti A."/>
            <person name="Clepet C."/>
            <person name="Casagrande A."/>
            <person name="Choisne N."/>
            <person name="Aubourg S."/>
            <person name="Vitulo N."/>
            <person name="Jubin C."/>
            <person name="Vezzi A."/>
            <person name="Legeai F."/>
            <person name="Hugueney P."/>
            <person name="Dasilva C."/>
            <person name="Horner D."/>
            <person name="Mica E."/>
            <person name="Jublot D."/>
            <person name="Poulain J."/>
            <person name="Bruyere C."/>
            <person name="Billault A."/>
            <person name="Segurens B."/>
            <person name="Gouyvenoux M."/>
            <person name="Ugarte E."/>
            <person name="Cattonaro F."/>
            <person name="Anthouard V."/>
            <person name="Vico V."/>
            <person name="Del Fabbro C."/>
            <person name="Alaux M."/>
            <person name="Di Gaspero G."/>
            <person name="Dumas V."/>
            <person name="Felice N."/>
            <person name="Paillard S."/>
            <person name="Juman I."/>
            <person name="Moroldo M."/>
            <person name="Scalabrin S."/>
            <person name="Canaguier A."/>
            <person name="Le Clainche I."/>
            <person name="Malacrida G."/>
            <person name="Durand E."/>
            <person name="Pesole G."/>
            <person name="Laucou V."/>
            <person name="Chatelet P."/>
            <person name="Merdinoglu D."/>
            <person name="Delledonne M."/>
            <person name="Pezzotti M."/>
            <person name="Lecharny A."/>
            <person name="Scarpelli C."/>
            <person name="Artiguenave F."/>
            <person name="Pe M.E."/>
            <person name="Valle G."/>
            <person name="Morgante M."/>
            <person name="Caboche M."/>
            <person name="Adam-Blondon A.-F."/>
            <person name="Weissenbach J."/>
            <person name="Quetier F."/>
            <person name="Wincker P."/>
        </authorList>
    </citation>
    <scope>NUCLEOTIDE SEQUENCE [LARGE SCALE GENOMIC DNA]</scope>
    <source>
        <strain evidence="2">cv. Pinot noir / PN40024</strain>
    </source>
</reference>
<dbReference type="EMBL" id="FN595504">
    <property type="protein sequence ID" value="CCB49153.1"/>
    <property type="molecule type" value="Genomic_DNA"/>
</dbReference>
<accession>F6HA03</accession>
<keyword evidence="2" id="KW-1185">Reference proteome</keyword>
<organism evidence="1 2">
    <name type="scientific">Vitis vinifera</name>
    <name type="common">Grape</name>
    <dbReference type="NCBI Taxonomy" id="29760"/>
    <lineage>
        <taxon>Eukaryota</taxon>
        <taxon>Viridiplantae</taxon>
        <taxon>Streptophyta</taxon>
        <taxon>Embryophyta</taxon>
        <taxon>Tracheophyta</taxon>
        <taxon>Spermatophyta</taxon>
        <taxon>Magnoliopsida</taxon>
        <taxon>eudicotyledons</taxon>
        <taxon>Gunneridae</taxon>
        <taxon>Pentapetalae</taxon>
        <taxon>rosids</taxon>
        <taxon>Vitales</taxon>
        <taxon>Vitaceae</taxon>
        <taxon>Viteae</taxon>
        <taxon>Vitis</taxon>
    </lineage>
</organism>
<dbReference type="Proteomes" id="UP000009183">
    <property type="component" value="Chromosome 6"/>
</dbReference>
<dbReference type="HOGENOM" id="CLU_3161051_0_0_1"/>
<dbReference type="InParanoid" id="F6HA03"/>
<protein>
    <submittedName>
        <fullName evidence="1">Uncharacterized protein</fullName>
    </submittedName>
</protein>
<dbReference type="AlphaFoldDB" id="F6HA03"/>
<sequence>MEMEREGFEPSIRITRTTDWQSAALVHSTISPIHKISTTFINNSNSIK</sequence>
<evidence type="ECO:0000313" key="2">
    <source>
        <dbReference type="Proteomes" id="UP000009183"/>
    </source>
</evidence>